<keyword evidence="1" id="KW-0067">ATP-binding</keyword>
<accession>A0A6N7EG58</accession>
<dbReference type="AlphaFoldDB" id="A0A6N7EG58"/>
<evidence type="ECO:0000313" key="1">
    <source>
        <dbReference type="EMBL" id="MPV35657.1"/>
    </source>
</evidence>
<dbReference type="GO" id="GO:0005524">
    <property type="term" value="F:ATP binding"/>
    <property type="evidence" value="ECO:0007669"/>
    <property type="project" value="UniProtKB-KW"/>
</dbReference>
<dbReference type="InterPro" id="IPR027417">
    <property type="entry name" value="P-loop_NTPase"/>
</dbReference>
<dbReference type="Pfam" id="PF10923">
    <property type="entry name" value="BrxC_BrxD"/>
    <property type="match status" value="1"/>
</dbReference>
<gene>
    <name evidence="1" type="primary">brxD</name>
    <name evidence="1" type="ORF">GB881_01090</name>
</gene>
<comment type="caution">
    <text evidence="1">The sequence shown here is derived from an EMBL/GenBank/DDBJ whole genome shotgun (WGS) entry which is preliminary data.</text>
</comment>
<evidence type="ECO:0000313" key="2">
    <source>
        <dbReference type="Proteomes" id="UP000437709"/>
    </source>
</evidence>
<organism evidence="1 2">
    <name type="scientific">Georgenia subflava</name>
    <dbReference type="NCBI Taxonomy" id="1622177"/>
    <lineage>
        <taxon>Bacteria</taxon>
        <taxon>Bacillati</taxon>
        <taxon>Actinomycetota</taxon>
        <taxon>Actinomycetes</taxon>
        <taxon>Micrococcales</taxon>
        <taxon>Bogoriellaceae</taxon>
        <taxon>Georgenia</taxon>
    </lineage>
</organism>
<sequence length="447" mass="48818">MNLSSRRRRDVIDALRRGTVPQRGLDVMAVGLNRFEAAVDAELDGVTGGGAQMKAVRGEYGSGKTFFARWLTERAKHRGFATAEIQISETETPLHRLETVYRRITENLSTAESAPSALREIVDGWFHVLEQDVLDAGASPSDETGLQQAVDELLERRLAGVSKSAPAFATALRGYRAALRAGDVPHAEGLLAWLGGQPNVAAAVRRGVGIRGDLDHFGALGFLQGLLAVLRDSDYAGLVVVLDEVETLQRVRSDVREKSLNALRQLMDEVDSGRFPGLYLVITGTPAFYDGQQGMRRLPPLAQRLATDFTGDPRFDNPRAPQIRLGGFTQDSLVELGTRVRDIYADGADAAGRVEDLVDDAYVGDLARAVAGELGGKVGVAPRLYLRKLVDVMDRVDQFEEFQPRRDYALTVDGSELRETELEARELGVVGRPRPSALSVDEIDLEL</sequence>
<protein>
    <submittedName>
        <fullName evidence="1">BREX system ATP-binding protein BrxD</fullName>
    </submittedName>
</protein>
<keyword evidence="2" id="KW-1185">Reference proteome</keyword>
<reference evidence="1 2" key="1">
    <citation type="submission" date="2019-10" db="EMBL/GenBank/DDBJ databases">
        <title>Georgenia wutianyii sp. nov. and Georgenia yuyongxinii sp. nov. isolated from plateau pika (Ochotona curzoniae) in the Qinghai-Tibet plateau of China.</title>
        <authorList>
            <person name="Tian Z."/>
        </authorList>
    </citation>
    <scope>NUCLEOTIDE SEQUENCE [LARGE SCALE GENOMIC DNA]</scope>
    <source>
        <strain evidence="1 2">JCM 19765</strain>
    </source>
</reference>
<dbReference type="EMBL" id="WHPC01000002">
    <property type="protein sequence ID" value="MPV35657.1"/>
    <property type="molecule type" value="Genomic_DNA"/>
</dbReference>
<name>A0A6N7EG58_9MICO</name>
<dbReference type="NCBIfam" id="NF033438">
    <property type="entry name" value="BREX_BrxD"/>
    <property type="match status" value="1"/>
</dbReference>
<dbReference type="RefSeq" id="WP_152196008.1">
    <property type="nucleotide sequence ID" value="NZ_VUKD01000004.1"/>
</dbReference>
<keyword evidence="1" id="KW-0547">Nucleotide-binding</keyword>
<dbReference type="InterPro" id="IPR021228">
    <property type="entry name" value="BrxD"/>
</dbReference>
<dbReference type="SUPFAM" id="SSF52540">
    <property type="entry name" value="P-loop containing nucleoside triphosphate hydrolases"/>
    <property type="match status" value="1"/>
</dbReference>
<proteinExistence type="predicted"/>
<dbReference type="Proteomes" id="UP000437709">
    <property type="component" value="Unassembled WGS sequence"/>
</dbReference>